<dbReference type="InterPro" id="IPR000572">
    <property type="entry name" value="OxRdtase_Mopterin-bd_dom"/>
</dbReference>
<proteinExistence type="predicted"/>
<dbReference type="GO" id="GO:0006790">
    <property type="term" value="P:sulfur compound metabolic process"/>
    <property type="evidence" value="ECO:0007669"/>
    <property type="project" value="TreeGrafter"/>
</dbReference>
<dbReference type="OrthoDB" id="9795587at2"/>
<dbReference type="GO" id="GO:0020037">
    <property type="term" value="F:heme binding"/>
    <property type="evidence" value="ECO:0007669"/>
    <property type="project" value="TreeGrafter"/>
</dbReference>
<evidence type="ECO:0000313" key="3">
    <source>
        <dbReference type="Proteomes" id="UP000216991"/>
    </source>
</evidence>
<sequence length="390" mass="41555">MLTRRTLIASALAAPAAAQVDLGFADNGMRPTTRAFPQKGEMILQRSTPPLLETPLSVFDANDFTPNDRFFVRWHYPFPLQIDPAKHRLRIAGHVAKPLSLSLADLARLPRVAIAAVNQCAGNGRGLFSPRVAGAQWANGAMGNALWEGVRLKDVLALAGVKAGAVAVRCGGLDTPLVDNAPDFEKSLPIDHALSDDVLIAWSMNGTALPLLNGFPLRLVVPGWYSTYWVKMLDAIEVLAKPDDGYWMAKAYLQPANALADIAPGAPAGPRVPVTTMRPRALVTNIASGTKLPARALTPIQGVALGGDHGVTSVELSADAGRSWVPAQLGPDHGRYSFRRFRGALALAPGRHLILARAKNAAGVEQPLGQNWNPSGYNRAGIEPVAVEII</sequence>
<dbReference type="Gene3D" id="3.90.420.10">
    <property type="entry name" value="Oxidoreductase, molybdopterin-binding domain"/>
    <property type="match status" value="1"/>
</dbReference>
<reference evidence="2 3" key="1">
    <citation type="submission" date="2017-07" db="EMBL/GenBank/DDBJ databases">
        <title>Sandarakinorhabdus cyanobacteriorum sp. nov., a novel bacterium isolated from cyanobacterial aggregates in a eutrophic lake.</title>
        <authorList>
            <person name="Cai H."/>
        </authorList>
    </citation>
    <scope>NUCLEOTIDE SEQUENCE [LARGE SCALE GENOMIC DNA]</scope>
    <source>
        <strain evidence="2 3">TH057</strain>
    </source>
</reference>
<dbReference type="Gene3D" id="2.60.40.650">
    <property type="match status" value="1"/>
</dbReference>
<dbReference type="GO" id="GO:0008482">
    <property type="term" value="F:sulfite oxidase activity"/>
    <property type="evidence" value="ECO:0007669"/>
    <property type="project" value="TreeGrafter"/>
</dbReference>
<dbReference type="SUPFAM" id="SSF81296">
    <property type="entry name" value="E set domains"/>
    <property type="match status" value="1"/>
</dbReference>
<evidence type="ECO:0000313" key="2">
    <source>
        <dbReference type="EMBL" id="OYQ25046.1"/>
    </source>
</evidence>
<dbReference type="PANTHER" id="PTHR19372:SF7">
    <property type="entry name" value="SULFITE OXIDASE, MITOCHONDRIAL"/>
    <property type="match status" value="1"/>
</dbReference>
<dbReference type="Proteomes" id="UP000216991">
    <property type="component" value="Unassembled WGS sequence"/>
</dbReference>
<dbReference type="InterPro" id="IPR014756">
    <property type="entry name" value="Ig_E-set"/>
</dbReference>
<dbReference type="InterPro" id="IPR036374">
    <property type="entry name" value="OxRdtase_Mopterin-bd_sf"/>
</dbReference>
<protein>
    <submittedName>
        <fullName evidence="2">Oxidase</fullName>
    </submittedName>
</protein>
<keyword evidence="3" id="KW-1185">Reference proteome</keyword>
<dbReference type="PRINTS" id="PR00407">
    <property type="entry name" value="EUMOPTERIN"/>
</dbReference>
<dbReference type="RefSeq" id="WP_094474874.1">
    <property type="nucleotide sequence ID" value="NZ_NOXT01000123.1"/>
</dbReference>
<feature type="domain" description="Oxidoreductase molybdopterin-binding" evidence="1">
    <location>
        <begin position="75"/>
        <end position="247"/>
    </location>
</feature>
<dbReference type="PANTHER" id="PTHR19372">
    <property type="entry name" value="SULFITE REDUCTASE"/>
    <property type="match status" value="1"/>
</dbReference>
<comment type="caution">
    <text evidence="2">The sequence shown here is derived from an EMBL/GenBank/DDBJ whole genome shotgun (WGS) entry which is preliminary data.</text>
</comment>
<name>A0A255Y739_9SPHN</name>
<dbReference type="InterPro" id="IPR008335">
    <property type="entry name" value="Mopterin_OxRdtase_euk"/>
</dbReference>
<dbReference type="SUPFAM" id="SSF56524">
    <property type="entry name" value="Oxidoreductase molybdopterin-binding domain"/>
    <property type="match status" value="1"/>
</dbReference>
<organism evidence="2 3">
    <name type="scientific">Sandarakinorhabdus cyanobacteriorum</name>
    <dbReference type="NCBI Taxonomy" id="1981098"/>
    <lineage>
        <taxon>Bacteria</taxon>
        <taxon>Pseudomonadati</taxon>
        <taxon>Pseudomonadota</taxon>
        <taxon>Alphaproteobacteria</taxon>
        <taxon>Sphingomonadales</taxon>
        <taxon>Sphingosinicellaceae</taxon>
        <taxon>Sandarakinorhabdus</taxon>
    </lineage>
</organism>
<evidence type="ECO:0000259" key="1">
    <source>
        <dbReference type="Pfam" id="PF00174"/>
    </source>
</evidence>
<dbReference type="GO" id="GO:0043546">
    <property type="term" value="F:molybdopterin cofactor binding"/>
    <property type="evidence" value="ECO:0007669"/>
    <property type="project" value="TreeGrafter"/>
</dbReference>
<dbReference type="Pfam" id="PF00174">
    <property type="entry name" value="Oxidored_molyb"/>
    <property type="match status" value="1"/>
</dbReference>
<dbReference type="EMBL" id="NOXT01000123">
    <property type="protein sequence ID" value="OYQ25046.1"/>
    <property type="molecule type" value="Genomic_DNA"/>
</dbReference>
<accession>A0A255Y739</accession>
<gene>
    <name evidence="2" type="ORF">CHU93_14525</name>
</gene>
<dbReference type="AlphaFoldDB" id="A0A255Y739"/>